<gene>
    <name evidence="3" type="ORF">BN996_00172</name>
</gene>
<dbReference type="InterPro" id="IPR050834">
    <property type="entry name" value="Glycosyltransf_2"/>
</dbReference>
<dbReference type="PANTHER" id="PTHR43685:SF2">
    <property type="entry name" value="GLYCOSYLTRANSFERASE 2-LIKE DOMAIN-CONTAINING PROTEIN"/>
    <property type="match status" value="1"/>
</dbReference>
<dbReference type="Pfam" id="PF00535">
    <property type="entry name" value="Glycos_transf_2"/>
    <property type="match status" value="1"/>
</dbReference>
<proteinExistence type="predicted"/>
<accession>A0A0D6JM79</accession>
<dbReference type="InterPro" id="IPR001173">
    <property type="entry name" value="Glyco_trans_2-like"/>
</dbReference>
<dbReference type="PANTHER" id="PTHR43685">
    <property type="entry name" value="GLYCOSYLTRANSFERASE"/>
    <property type="match status" value="1"/>
</dbReference>
<dbReference type="EMBL" id="CSTE01000001">
    <property type="protein sequence ID" value="CQR48725.1"/>
    <property type="molecule type" value="Genomic_DNA"/>
</dbReference>
<keyword evidence="1" id="KW-1133">Transmembrane helix</keyword>
<keyword evidence="1" id="KW-0472">Membrane</keyword>
<dbReference type="Proteomes" id="UP000198902">
    <property type="component" value="Unassembled WGS sequence"/>
</dbReference>
<keyword evidence="4" id="KW-1185">Reference proteome</keyword>
<evidence type="ECO:0000256" key="1">
    <source>
        <dbReference type="SAM" id="Phobius"/>
    </source>
</evidence>
<keyword evidence="1" id="KW-0812">Transmembrane</keyword>
<evidence type="ECO:0000313" key="3">
    <source>
        <dbReference type="EMBL" id="CQR48725.1"/>
    </source>
</evidence>
<keyword evidence="3" id="KW-0808">Transferase</keyword>
<dbReference type="AlphaFoldDB" id="A0A0D6JM79"/>
<dbReference type="Gene3D" id="3.90.550.10">
    <property type="entry name" value="Spore Coat Polysaccharide Biosynthesis Protein SpsA, Chain A"/>
    <property type="match status" value="1"/>
</dbReference>
<evidence type="ECO:0000313" key="4">
    <source>
        <dbReference type="Proteomes" id="UP000198902"/>
    </source>
</evidence>
<protein>
    <submittedName>
        <fullName evidence="3">N-glycosyltransferase</fullName>
    </submittedName>
</protein>
<name>A0A0D6JM79_9EURY</name>
<evidence type="ECO:0000259" key="2">
    <source>
        <dbReference type="Pfam" id="PF00535"/>
    </source>
</evidence>
<dbReference type="GO" id="GO:0016740">
    <property type="term" value="F:transferase activity"/>
    <property type="evidence" value="ECO:0007669"/>
    <property type="project" value="UniProtKB-KW"/>
</dbReference>
<dbReference type="SUPFAM" id="SSF53448">
    <property type="entry name" value="Nucleotide-diphospho-sugar transferases"/>
    <property type="match status" value="1"/>
</dbReference>
<sequence>MNYPGSFNTIIVDGHSKDDTISIAEKYDCDVIFEDKGTISYARELGVEKSDSEFVAFTDADCVVPENWLSTLINHFDDNGKVAAVGGPNITPEDDSTFAKSVGDVLSLLSGAGARYGFEGKETREIYHNPTCNVVYRREVIEEVGGFNHDLITVDDEEMDYRIREQDYKILYTPEAEVLHYRRPSWKSFTKMGYRYGLGRAQATKLHPEMGEWFHFAPSSIILLLALFLGNAVRSRSWVKRFAGTLSLGVMGIVSMSVFLSAKRNRWTQLPVYVILISIWFWSWGVGFIKGLCQNT</sequence>
<reference evidence="4" key="1">
    <citation type="submission" date="2015-03" db="EMBL/GenBank/DDBJ databases">
        <authorList>
            <person name="Urmite Genomes"/>
        </authorList>
    </citation>
    <scope>NUCLEOTIDE SEQUENCE [LARGE SCALE GENOMIC DNA]</scope>
    <source>
        <strain evidence="4">Arc-Hr</strain>
    </source>
</reference>
<organism evidence="3 4">
    <name type="scientific">Haloferax massiliensis</name>
    <dbReference type="NCBI Taxonomy" id="1476858"/>
    <lineage>
        <taxon>Archaea</taxon>
        <taxon>Methanobacteriati</taxon>
        <taxon>Methanobacteriota</taxon>
        <taxon>Stenosarchaea group</taxon>
        <taxon>Halobacteria</taxon>
        <taxon>Halobacteriales</taxon>
        <taxon>Haloferacaceae</taxon>
        <taxon>Haloferax</taxon>
    </lineage>
</organism>
<dbReference type="InterPro" id="IPR029044">
    <property type="entry name" value="Nucleotide-diphossugar_trans"/>
</dbReference>
<feature type="domain" description="Glycosyltransferase 2-like" evidence="2">
    <location>
        <begin position="7"/>
        <end position="144"/>
    </location>
</feature>
<feature type="transmembrane region" description="Helical" evidence="1">
    <location>
        <begin position="272"/>
        <end position="293"/>
    </location>
</feature>
<feature type="transmembrane region" description="Helical" evidence="1">
    <location>
        <begin position="213"/>
        <end position="230"/>
    </location>
</feature>
<feature type="transmembrane region" description="Helical" evidence="1">
    <location>
        <begin position="242"/>
        <end position="260"/>
    </location>
</feature>